<evidence type="ECO:0000256" key="7">
    <source>
        <dbReference type="SAM" id="Phobius"/>
    </source>
</evidence>
<keyword evidence="6 7" id="KW-0472">Membrane</keyword>
<comment type="similarity">
    <text evidence="2">Belongs to the UPF0126 family.</text>
</comment>
<comment type="caution">
    <text evidence="9">The sequence shown here is derived from an EMBL/GenBank/DDBJ whole genome shotgun (WGS) entry which is preliminary data.</text>
</comment>
<dbReference type="Proteomes" id="UP000308705">
    <property type="component" value="Unassembled WGS sequence"/>
</dbReference>
<keyword evidence="5 7" id="KW-1133">Transmembrane helix</keyword>
<reference evidence="9 10" key="1">
    <citation type="submission" date="2019-04" db="EMBL/GenBank/DDBJ databases">
        <title>Herbidospora sp. NEAU-GS14.nov., a novel actinomycete isolated from soil.</title>
        <authorList>
            <person name="Han L."/>
        </authorList>
    </citation>
    <scope>NUCLEOTIDE SEQUENCE [LARGE SCALE GENOMIC DNA]</scope>
    <source>
        <strain evidence="9 10">NEAU-GS14</strain>
    </source>
</reference>
<feature type="transmembrane region" description="Helical" evidence="7">
    <location>
        <begin position="114"/>
        <end position="134"/>
    </location>
</feature>
<comment type="subcellular location">
    <subcellularLocation>
        <location evidence="1">Cell membrane</location>
        <topology evidence="1">Multi-pass membrane protein</topology>
    </subcellularLocation>
</comment>
<evidence type="ECO:0000256" key="1">
    <source>
        <dbReference type="ARBA" id="ARBA00004651"/>
    </source>
</evidence>
<dbReference type="PANTHER" id="PTHR30506:SF3">
    <property type="entry name" value="UPF0126 INNER MEMBRANE PROTEIN YADS-RELATED"/>
    <property type="match status" value="1"/>
</dbReference>
<dbReference type="GO" id="GO:0005886">
    <property type="term" value="C:plasma membrane"/>
    <property type="evidence" value="ECO:0007669"/>
    <property type="project" value="UniProtKB-SubCell"/>
</dbReference>
<dbReference type="AlphaFoldDB" id="A0A4V5UXI8"/>
<feature type="transmembrane region" description="Helical" evidence="7">
    <location>
        <begin position="61"/>
        <end position="78"/>
    </location>
</feature>
<keyword evidence="4 7" id="KW-0812">Transmembrane</keyword>
<feature type="transmembrane region" description="Helical" evidence="7">
    <location>
        <begin position="146"/>
        <end position="163"/>
    </location>
</feature>
<evidence type="ECO:0000256" key="5">
    <source>
        <dbReference type="ARBA" id="ARBA00022989"/>
    </source>
</evidence>
<feature type="domain" description="Glycine transporter" evidence="8">
    <location>
        <begin position="4"/>
        <end position="77"/>
    </location>
</feature>
<sequence length="204" mass="21438">MTWVLDLTGIFVFAISGALAGVRTRLDVVGMAVLAFFTAVGGGILRDVFLGVQPAALHDAGYVLVPLVAAAIVFFWHPQVTRLLPSILIFDAAGLGLFCATGTEKALLFGLSPLHAVLLGVVTAVGGGVLRDMLSGQRPTLLYDRQLYAVPAFLGAFTLAALFEFGVRGPLAVLAAAVLAFTLRFLAMRKGWRAPLARGVKDSA</sequence>
<evidence type="ECO:0000256" key="4">
    <source>
        <dbReference type="ARBA" id="ARBA00022692"/>
    </source>
</evidence>
<evidence type="ECO:0000259" key="8">
    <source>
        <dbReference type="Pfam" id="PF03458"/>
    </source>
</evidence>
<dbReference type="EMBL" id="SZQA01000050">
    <property type="protein sequence ID" value="TKK81013.1"/>
    <property type="molecule type" value="Genomic_DNA"/>
</dbReference>
<proteinExistence type="inferred from homology"/>
<dbReference type="PANTHER" id="PTHR30506">
    <property type="entry name" value="INNER MEMBRANE PROTEIN"/>
    <property type="match status" value="1"/>
</dbReference>
<evidence type="ECO:0000256" key="2">
    <source>
        <dbReference type="ARBA" id="ARBA00008193"/>
    </source>
</evidence>
<evidence type="ECO:0000313" key="10">
    <source>
        <dbReference type="Proteomes" id="UP000308705"/>
    </source>
</evidence>
<organism evidence="9 10">
    <name type="scientific">Herbidospora galbida</name>
    <dbReference type="NCBI Taxonomy" id="2575442"/>
    <lineage>
        <taxon>Bacteria</taxon>
        <taxon>Bacillati</taxon>
        <taxon>Actinomycetota</taxon>
        <taxon>Actinomycetes</taxon>
        <taxon>Streptosporangiales</taxon>
        <taxon>Streptosporangiaceae</taxon>
        <taxon>Herbidospora</taxon>
    </lineage>
</organism>
<feature type="transmembrane region" description="Helical" evidence="7">
    <location>
        <begin position="169"/>
        <end position="187"/>
    </location>
</feature>
<evidence type="ECO:0000256" key="3">
    <source>
        <dbReference type="ARBA" id="ARBA00022475"/>
    </source>
</evidence>
<keyword evidence="10" id="KW-1185">Reference proteome</keyword>
<feature type="domain" description="Glycine transporter" evidence="8">
    <location>
        <begin position="89"/>
        <end position="162"/>
    </location>
</feature>
<keyword evidence="3" id="KW-1003">Cell membrane</keyword>
<dbReference type="OrthoDB" id="9791874at2"/>
<evidence type="ECO:0000256" key="6">
    <source>
        <dbReference type="ARBA" id="ARBA00023136"/>
    </source>
</evidence>
<protein>
    <submittedName>
        <fullName evidence="9">Trimeric intracellular cation channel family protein</fullName>
    </submittedName>
</protein>
<accession>A0A4V5UXI8</accession>
<dbReference type="InterPro" id="IPR005115">
    <property type="entry name" value="Gly_transporter"/>
</dbReference>
<feature type="transmembrane region" description="Helical" evidence="7">
    <location>
        <begin position="30"/>
        <end position="49"/>
    </location>
</feature>
<name>A0A4V5UXI8_9ACTN</name>
<evidence type="ECO:0000313" key="9">
    <source>
        <dbReference type="EMBL" id="TKK81013.1"/>
    </source>
</evidence>
<gene>
    <name evidence="9" type="ORF">FDA94_34475</name>
</gene>
<dbReference type="RefSeq" id="WP_137251249.1">
    <property type="nucleotide sequence ID" value="NZ_SZQA01000050.1"/>
</dbReference>
<dbReference type="Pfam" id="PF03458">
    <property type="entry name" value="Gly_transporter"/>
    <property type="match status" value="2"/>
</dbReference>